<accession>A0A803NE07</accession>
<dbReference type="Proteomes" id="UP000596660">
    <property type="component" value="Unplaced"/>
</dbReference>
<feature type="region of interest" description="Disordered" evidence="2">
    <location>
        <begin position="679"/>
        <end position="707"/>
    </location>
</feature>
<dbReference type="PANTHER" id="PTHR47186:SF3">
    <property type="entry name" value="OS09G0267800 PROTEIN"/>
    <property type="match status" value="1"/>
</dbReference>
<dbReference type="InterPro" id="IPR032675">
    <property type="entry name" value="LRR_dom_sf"/>
</dbReference>
<dbReference type="InterPro" id="IPR055414">
    <property type="entry name" value="LRR_R13L4/SHOC2-like"/>
</dbReference>
<sequence length="746" mass="85466">MITCGEVDSKGHLELREDPEAWIKNNPPSRLALRCYEKEEVGESIGELTQLIRLEFLYCDSLKCVSNTITRLHKLEHLQFYKCYCLEELPANIGQLVSLTHLKLDYCENIKFLPDSIVNLSNLTYLTLSSCDSLVELPANIGQLVSLTHLKLKYCKNIKSLPLSIANLSNLTSLSLFSCESLVELPANLDGLAHLCLLDIQSSKIKCLPWSITKLRKLRHLMLPEHFRLETLPYDLNHSVIISVKDRHVRKSWEELKTEIGELPIPFGGVDVVVILCNNQAYLFSPPPTMAEIRNDAAQNPSIISPPGYLRLKEDDPSQWIINNRNLLMLVRFLDLENVKELTDSIMQFSELTHLYLYFTDHICLPDNYFVTFTRLTHLSLDSSDVEIDESVIHSLSKLSNLQTLHLRLSIYDSLENFNMPVSLKHLSLSSCNMRPLYDSLEKLTNLRSLDLNSCDYCESLPPCMYIHKLRLVDCSFESLDSLPIGLHHLEILFFKDYNDLRCIFEKCWNKLVNLETLSITCSKMEFFPEDIARLHNLQELQLKDCISLEKLPSNLHELVNLHTLDISVTRIKTLPPSFVKLRNLLHLILPKCFNFERLPRNLKQVSIIDDTEEAYYKSNAYDASLYQASASDESEDEVTVVPRVEIHETVPDEQTSADPFNSISMGSIEHITTAQGGIEQDNGENSHHDLENGQKQVPQHNKVERNSRIEISEEKLQQCWSENPMSLQETAEKIFGGIMIAFCLY</sequence>
<dbReference type="Gramene" id="AUR62043853-RA">
    <property type="protein sequence ID" value="AUR62043853-RA:cds"/>
    <property type="gene ID" value="AUR62043853"/>
</dbReference>
<accession>A0A803NCM9</accession>
<feature type="domain" description="Disease resistance R13L4/SHOC-2-like LRR" evidence="3">
    <location>
        <begin position="62"/>
        <end position="176"/>
    </location>
</feature>
<dbReference type="Gramene" id="AUR62044354-RA">
    <property type="protein sequence ID" value="AUR62044354-RA:cds"/>
    <property type="gene ID" value="AUR62044354"/>
</dbReference>
<reference evidence="4" key="1">
    <citation type="journal article" date="2017" name="Nature">
        <title>The genome of Chenopodium quinoa.</title>
        <authorList>
            <person name="Jarvis D.E."/>
            <person name="Ho Y.S."/>
            <person name="Lightfoot D.J."/>
            <person name="Schmoeckel S.M."/>
            <person name="Li B."/>
            <person name="Borm T.J.A."/>
            <person name="Ohyanagi H."/>
            <person name="Mineta K."/>
            <person name="Michell C.T."/>
            <person name="Saber N."/>
            <person name="Kharbatia N.M."/>
            <person name="Rupper R.R."/>
            <person name="Sharp A.R."/>
            <person name="Dally N."/>
            <person name="Boughton B.A."/>
            <person name="Woo Y.H."/>
            <person name="Gao G."/>
            <person name="Schijlen E.G.W.M."/>
            <person name="Guo X."/>
            <person name="Momin A.A."/>
            <person name="Negrao S."/>
            <person name="Al-Babili S."/>
            <person name="Gehring C."/>
            <person name="Roessner U."/>
            <person name="Jung C."/>
            <person name="Murphy K."/>
            <person name="Arold S.T."/>
            <person name="Gojobori T."/>
            <person name="van der Linden C.G."/>
            <person name="van Loo E.N."/>
            <person name="Jellen E.N."/>
            <person name="Maughan P.J."/>
            <person name="Tester M."/>
        </authorList>
    </citation>
    <scope>NUCLEOTIDE SEQUENCE [LARGE SCALE GENOMIC DNA]</scope>
    <source>
        <strain evidence="4">cv. PI 614886</strain>
    </source>
</reference>
<keyword evidence="5" id="KW-1185">Reference proteome</keyword>
<dbReference type="Gramene" id="AUR62043851-RA">
    <property type="protein sequence ID" value="AUR62043851-RA:cds"/>
    <property type="gene ID" value="AUR62043851"/>
</dbReference>
<accession>A0A803NDX9</accession>
<dbReference type="Gramene" id="AUR62044326-RA">
    <property type="protein sequence ID" value="AUR62044326-RA:cds"/>
    <property type="gene ID" value="AUR62044326"/>
</dbReference>
<proteinExistence type="predicted"/>
<dbReference type="AlphaFoldDB" id="A0A803NCM7"/>
<dbReference type="EnsemblPlants" id="AUR62044354-RA">
    <property type="protein sequence ID" value="AUR62044354-RA:cds"/>
    <property type="gene ID" value="AUR62044354"/>
</dbReference>
<organism evidence="4 5">
    <name type="scientific">Chenopodium quinoa</name>
    <name type="common">Quinoa</name>
    <dbReference type="NCBI Taxonomy" id="63459"/>
    <lineage>
        <taxon>Eukaryota</taxon>
        <taxon>Viridiplantae</taxon>
        <taxon>Streptophyta</taxon>
        <taxon>Embryophyta</taxon>
        <taxon>Tracheophyta</taxon>
        <taxon>Spermatophyta</taxon>
        <taxon>Magnoliopsida</taxon>
        <taxon>eudicotyledons</taxon>
        <taxon>Gunneridae</taxon>
        <taxon>Pentapetalae</taxon>
        <taxon>Caryophyllales</taxon>
        <taxon>Chenopodiaceae</taxon>
        <taxon>Chenopodioideae</taxon>
        <taxon>Atripliceae</taxon>
        <taxon>Chenopodium</taxon>
    </lineage>
</organism>
<dbReference type="PANTHER" id="PTHR47186">
    <property type="entry name" value="LEUCINE-RICH REPEAT-CONTAINING PROTEIN 57"/>
    <property type="match status" value="1"/>
</dbReference>
<keyword evidence="1" id="KW-0677">Repeat</keyword>
<dbReference type="EnsemblPlants" id="AUR62043853-RA">
    <property type="protein sequence ID" value="AUR62043853-RA:cds"/>
    <property type="gene ID" value="AUR62043853"/>
</dbReference>
<evidence type="ECO:0000313" key="5">
    <source>
        <dbReference type="Proteomes" id="UP000596660"/>
    </source>
</evidence>
<feature type="domain" description="Disease resistance R13L4/SHOC-2-like LRR" evidence="3">
    <location>
        <begin position="531"/>
        <end position="605"/>
    </location>
</feature>
<evidence type="ECO:0000259" key="3">
    <source>
        <dbReference type="Pfam" id="PF23598"/>
    </source>
</evidence>
<evidence type="ECO:0000256" key="2">
    <source>
        <dbReference type="SAM" id="MobiDB-lite"/>
    </source>
</evidence>
<reference evidence="4" key="2">
    <citation type="submission" date="2021-03" db="UniProtKB">
        <authorList>
            <consortium name="EnsemblPlants"/>
        </authorList>
    </citation>
    <scope>IDENTIFICATION</scope>
</reference>
<accession>A0A803NCM7</accession>
<name>A0A803NCM7_CHEQI</name>
<protein>
    <recommendedName>
        <fullName evidence="3">Disease resistance R13L4/SHOC-2-like LRR domain-containing protein</fullName>
    </recommendedName>
</protein>
<evidence type="ECO:0000313" key="4">
    <source>
        <dbReference type="EnsemblPlants" id="AUR62043851-RA:cds"/>
    </source>
</evidence>
<dbReference type="SUPFAM" id="SSF52058">
    <property type="entry name" value="L domain-like"/>
    <property type="match status" value="2"/>
</dbReference>
<dbReference type="Gene3D" id="3.80.10.10">
    <property type="entry name" value="Ribonuclease Inhibitor"/>
    <property type="match status" value="2"/>
</dbReference>
<dbReference type="Pfam" id="PF23598">
    <property type="entry name" value="LRR_14"/>
    <property type="match status" value="2"/>
</dbReference>
<evidence type="ECO:0000256" key="1">
    <source>
        <dbReference type="ARBA" id="ARBA00022737"/>
    </source>
</evidence>
<dbReference type="EnsemblPlants" id="AUR62044326-RA">
    <property type="protein sequence ID" value="AUR62044326-RA:cds"/>
    <property type="gene ID" value="AUR62044326"/>
</dbReference>
<dbReference type="EnsemblPlants" id="AUR62043851-RA">
    <property type="protein sequence ID" value="AUR62043851-RA:cds"/>
    <property type="gene ID" value="AUR62043851"/>
</dbReference>